<evidence type="ECO:0000256" key="2">
    <source>
        <dbReference type="ARBA" id="ARBA00022741"/>
    </source>
</evidence>
<organism evidence="4">
    <name type="scientific">marine sediment metagenome</name>
    <dbReference type="NCBI Taxonomy" id="412755"/>
    <lineage>
        <taxon>unclassified sequences</taxon>
        <taxon>metagenomes</taxon>
        <taxon>ecological metagenomes</taxon>
    </lineage>
</organism>
<dbReference type="GO" id="GO:0016874">
    <property type="term" value="F:ligase activity"/>
    <property type="evidence" value="ECO:0007669"/>
    <property type="project" value="UniProtKB-KW"/>
</dbReference>
<accession>X0UR00</accession>
<gene>
    <name evidence="4" type="ORF">S01H1_38006</name>
</gene>
<reference evidence="4" key="1">
    <citation type="journal article" date="2014" name="Front. Microbiol.">
        <title>High frequency of phylogenetically diverse reductive dehalogenase-homologous genes in deep subseafloor sedimentary metagenomes.</title>
        <authorList>
            <person name="Kawai M."/>
            <person name="Futagami T."/>
            <person name="Toyoda A."/>
            <person name="Takaki Y."/>
            <person name="Nishi S."/>
            <person name="Hori S."/>
            <person name="Arai W."/>
            <person name="Tsubouchi T."/>
            <person name="Morono Y."/>
            <person name="Uchiyama I."/>
            <person name="Ito T."/>
            <person name="Fujiyama A."/>
            <person name="Inagaki F."/>
            <person name="Takami H."/>
        </authorList>
    </citation>
    <scope>NUCLEOTIDE SEQUENCE</scope>
    <source>
        <strain evidence="4">Expedition CK06-06</strain>
    </source>
</reference>
<keyword evidence="3" id="KW-0067">ATP-binding</keyword>
<proteinExistence type="predicted"/>
<dbReference type="SUPFAM" id="SSF56059">
    <property type="entry name" value="Glutathione synthetase ATP-binding domain-like"/>
    <property type="match status" value="1"/>
</dbReference>
<protein>
    <recommendedName>
        <fullName evidence="5">ATP-grasp domain-containing protein</fullName>
    </recommendedName>
</protein>
<sequence>MVLKIASPDILHKTDVGGVKVGLSNSEEVLDAFELMVYRAQRYIPEARIWGCLVQEMVPAGGLEVLVGMNRDPQFGPLVTFGLGGIFVEALKDVTFRIAPFSRLEAEAMLDEIRARALLDGIRGKPPVDKAAIVEVLLRIGQLVQDFPEIVELDINPLIAYSEDQGVIAIDMRLVLSK</sequence>
<dbReference type="Gene3D" id="3.30.470.20">
    <property type="entry name" value="ATP-grasp fold, B domain"/>
    <property type="match status" value="1"/>
</dbReference>
<dbReference type="AlphaFoldDB" id="X0UR00"/>
<name>X0UR00_9ZZZZ</name>
<dbReference type="FunFam" id="3.30.1490.20:FF:000020">
    <property type="entry name" value="Protein lysine acetyltransferase"/>
    <property type="match status" value="1"/>
</dbReference>
<dbReference type="InterPro" id="IPR051538">
    <property type="entry name" value="Acyl-CoA_Synth/Transferase"/>
</dbReference>
<dbReference type="GO" id="GO:0005524">
    <property type="term" value="F:ATP binding"/>
    <property type="evidence" value="ECO:0007669"/>
    <property type="project" value="UniProtKB-KW"/>
</dbReference>
<dbReference type="EMBL" id="BARS01023893">
    <property type="protein sequence ID" value="GAG01667.1"/>
    <property type="molecule type" value="Genomic_DNA"/>
</dbReference>
<dbReference type="Pfam" id="PF13549">
    <property type="entry name" value="ATP-grasp_5"/>
    <property type="match status" value="1"/>
</dbReference>
<keyword evidence="2" id="KW-0547">Nucleotide-binding</keyword>
<evidence type="ECO:0000256" key="1">
    <source>
        <dbReference type="ARBA" id="ARBA00022598"/>
    </source>
</evidence>
<comment type="caution">
    <text evidence="4">The sequence shown here is derived from an EMBL/GenBank/DDBJ whole genome shotgun (WGS) entry which is preliminary data.</text>
</comment>
<evidence type="ECO:0000256" key="3">
    <source>
        <dbReference type="ARBA" id="ARBA00022840"/>
    </source>
</evidence>
<dbReference type="PANTHER" id="PTHR43334:SF1">
    <property type="entry name" value="3-HYDROXYPROPIONATE--COA LIGASE [ADP-FORMING]"/>
    <property type="match status" value="1"/>
</dbReference>
<evidence type="ECO:0008006" key="5">
    <source>
        <dbReference type="Google" id="ProtNLM"/>
    </source>
</evidence>
<evidence type="ECO:0000313" key="4">
    <source>
        <dbReference type="EMBL" id="GAG01667.1"/>
    </source>
</evidence>
<keyword evidence="1" id="KW-0436">Ligase</keyword>
<dbReference type="PANTHER" id="PTHR43334">
    <property type="entry name" value="ACETATE--COA LIGASE [ADP-FORMING]"/>
    <property type="match status" value="1"/>
</dbReference>